<protein>
    <submittedName>
        <fullName evidence="1">Phage late control gene D protein (GPD)</fullName>
    </submittedName>
</protein>
<dbReference type="Gene3D" id="3.30.1920.10">
    <property type="entry name" value="Baseplate protein-like domains - 2 layer sandwich fold"/>
    <property type="match status" value="1"/>
</dbReference>
<dbReference type="InterPro" id="IPR023399">
    <property type="entry name" value="Baseplate-like_2-layer_sand"/>
</dbReference>
<name>A0A1C3IVP2_9VIBR</name>
<proteinExistence type="predicted"/>
<dbReference type="SUPFAM" id="SSF69279">
    <property type="entry name" value="Phage tail proteins"/>
    <property type="match status" value="2"/>
</dbReference>
<dbReference type="Proteomes" id="UP000092876">
    <property type="component" value="Unassembled WGS sequence"/>
</dbReference>
<dbReference type="Gene3D" id="3.55.50.10">
    <property type="entry name" value="Baseplate protein-like domains"/>
    <property type="match status" value="1"/>
</dbReference>
<dbReference type="RefSeq" id="WP_065679530.1">
    <property type="nucleotide sequence ID" value="NZ_AP025460.1"/>
</dbReference>
<dbReference type="GeneID" id="94231721"/>
<dbReference type="Gene3D" id="2.30.300.10">
    <property type="entry name" value="Baseplate protein-like domain - beta roll fold"/>
    <property type="match status" value="1"/>
</dbReference>
<accession>A0A1C3IVP2</accession>
<evidence type="ECO:0000313" key="1">
    <source>
        <dbReference type="EMBL" id="SBS65504.1"/>
    </source>
</evidence>
<gene>
    <name evidence="1" type="ORF">VAT7223_02741</name>
</gene>
<sequence length="312" mass="34625">MNTLTMHIDGKPRTFYQANLNYSIEQLAHTFSCSIEPMSIESPLSVEFFLNDKSILTGQIDGVDSNTDSNAHAVSISGRSKSANMIDSRITMDALYNLNVEELLRHVAKPFGLKVKSLVKSMPVIPEFQINAESPVENVAQLIREQGFMLVERSGVLTIENTAHATISNIGLETGNNIDNLNIKRTFNQQFHTIDVQGQWDDASAQVINPNVESSRTMVITCDQLQNREACLSRAKYERNLAIAQSLTASSTIADTFPELAIDGLNRVIRVADQEQSFSEMLVIKSLGLSVSESSTETSVELFRPFKEQSYV</sequence>
<dbReference type="EMBL" id="FLQP01000039">
    <property type="protein sequence ID" value="SBS65504.1"/>
    <property type="molecule type" value="Genomic_DNA"/>
</dbReference>
<organism evidence="1 2">
    <name type="scientific">Vibrio atlanticus</name>
    <dbReference type="NCBI Taxonomy" id="693153"/>
    <lineage>
        <taxon>Bacteria</taxon>
        <taxon>Pseudomonadati</taxon>
        <taxon>Pseudomonadota</taxon>
        <taxon>Gammaproteobacteria</taxon>
        <taxon>Vibrionales</taxon>
        <taxon>Vibrionaceae</taxon>
        <taxon>Vibrio</taxon>
    </lineage>
</organism>
<reference evidence="2" key="1">
    <citation type="submission" date="2016-06" db="EMBL/GenBank/DDBJ databases">
        <authorList>
            <person name="Rodrigo-Torres Lidia"/>
            <person name="Arahal R.David."/>
        </authorList>
    </citation>
    <scope>NUCLEOTIDE SEQUENCE [LARGE SCALE GENOMIC DNA]</scope>
    <source>
        <strain evidence="2">CECT 7223</strain>
    </source>
</reference>
<evidence type="ECO:0000313" key="2">
    <source>
        <dbReference type="Proteomes" id="UP000092876"/>
    </source>
</evidence>
<dbReference type="AlphaFoldDB" id="A0A1C3IVP2"/>